<feature type="region of interest" description="Disordered" evidence="1">
    <location>
        <begin position="314"/>
        <end position="336"/>
    </location>
</feature>
<dbReference type="InterPro" id="IPR019396">
    <property type="entry name" value="TM_Fragile-X-F-assoc"/>
</dbReference>
<proteinExistence type="predicted"/>
<dbReference type="PANTHER" id="PTHR13568">
    <property type="entry name" value="FAM11A, B PROTEIN"/>
    <property type="match status" value="1"/>
</dbReference>
<sequence length="345" mass="40162">MRFTLKDICKYFNVPHATFALSFLAFSFLLALYLDGILQISIWVVFIPLWIWDIATLLGIIFTLTLWHTKYHSRCQDDTAKHYFHSILPSMFTMLLLISFELLVCINLSLSLPIYFVVTCMPLFIISIFSIFSILCTLGTKRVFVVYYDIHLVLSWLQVLFLGLRVDTIVTWHWANTFIPSWLLLVVDIFLYITLVLIIYKIRIGRIGEHRAKTRIKVQFWSFTILFPFFHILTTAFLILLVIKLETADNLYFSILFIPLYLILLLLILCSAVVNRSNPLWFGLRTSFFEGLIKFCPIFQDLVNISYSTSAPNEDRESLHVPNNGHNQDTHDPAIVPYKDILSPD</sequence>
<comment type="caution">
    <text evidence="3">The sequence shown here is derived from an EMBL/GenBank/DDBJ whole genome shotgun (WGS) entry which is preliminary data.</text>
</comment>
<gene>
    <name evidence="3" type="ORF">LOD99_7015</name>
</gene>
<keyword evidence="2" id="KW-0812">Transmembrane</keyword>
<name>A0AAV7JJI1_9METZ</name>
<dbReference type="AlphaFoldDB" id="A0AAV7JJI1"/>
<organism evidence="3 4">
    <name type="scientific">Oopsacas minuta</name>
    <dbReference type="NCBI Taxonomy" id="111878"/>
    <lineage>
        <taxon>Eukaryota</taxon>
        <taxon>Metazoa</taxon>
        <taxon>Porifera</taxon>
        <taxon>Hexactinellida</taxon>
        <taxon>Hexasterophora</taxon>
        <taxon>Lyssacinosida</taxon>
        <taxon>Leucopsacidae</taxon>
        <taxon>Oopsacas</taxon>
    </lineage>
</organism>
<evidence type="ECO:0000313" key="4">
    <source>
        <dbReference type="Proteomes" id="UP001165289"/>
    </source>
</evidence>
<feature type="transmembrane region" description="Helical" evidence="2">
    <location>
        <begin position="178"/>
        <end position="200"/>
    </location>
</feature>
<dbReference type="Pfam" id="PF10269">
    <property type="entry name" value="Tmemb_185A"/>
    <property type="match status" value="2"/>
</dbReference>
<keyword evidence="2" id="KW-0472">Membrane</keyword>
<dbReference type="Proteomes" id="UP001165289">
    <property type="component" value="Unassembled WGS sequence"/>
</dbReference>
<feature type="transmembrane region" description="Helical" evidence="2">
    <location>
        <begin position="87"/>
        <end position="109"/>
    </location>
</feature>
<accession>A0AAV7JJI1</accession>
<evidence type="ECO:0000313" key="3">
    <source>
        <dbReference type="EMBL" id="KAI6648942.1"/>
    </source>
</evidence>
<feature type="transmembrane region" description="Helical" evidence="2">
    <location>
        <begin position="145"/>
        <end position="166"/>
    </location>
</feature>
<keyword evidence="4" id="KW-1185">Reference proteome</keyword>
<dbReference type="EMBL" id="JAKMXF010000324">
    <property type="protein sequence ID" value="KAI6648942.1"/>
    <property type="molecule type" value="Genomic_DNA"/>
</dbReference>
<feature type="transmembrane region" description="Helical" evidence="2">
    <location>
        <begin position="220"/>
        <end position="245"/>
    </location>
</feature>
<feature type="transmembrane region" description="Helical" evidence="2">
    <location>
        <begin position="40"/>
        <end position="67"/>
    </location>
</feature>
<feature type="transmembrane region" description="Helical" evidence="2">
    <location>
        <begin position="251"/>
        <end position="274"/>
    </location>
</feature>
<evidence type="ECO:0000256" key="2">
    <source>
        <dbReference type="SAM" id="Phobius"/>
    </source>
</evidence>
<dbReference type="PANTHER" id="PTHR13568:SF6">
    <property type="entry name" value="TRANSMEMBRANE PROTEIN 185A"/>
    <property type="match status" value="1"/>
</dbReference>
<keyword evidence="2" id="KW-1133">Transmembrane helix</keyword>
<feature type="transmembrane region" description="Helical" evidence="2">
    <location>
        <begin position="12"/>
        <end position="34"/>
    </location>
</feature>
<reference evidence="3 4" key="1">
    <citation type="journal article" date="2023" name="BMC Biol.">
        <title>The compact genome of the sponge Oopsacas minuta (Hexactinellida) is lacking key metazoan core genes.</title>
        <authorList>
            <person name="Santini S."/>
            <person name="Schenkelaars Q."/>
            <person name="Jourda C."/>
            <person name="Duchesne M."/>
            <person name="Belahbib H."/>
            <person name="Rocher C."/>
            <person name="Selva M."/>
            <person name="Riesgo A."/>
            <person name="Vervoort M."/>
            <person name="Leys S.P."/>
            <person name="Kodjabachian L."/>
            <person name="Le Bivic A."/>
            <person name="Borchiellini C."/>
            <person name="Claverie J.M."/>
            <person name="Renard E."/>
        </authorList>
    </citation>
    <scope>NUCLEOTIDE SEQUENCE [LARGE SCALE GENOMIC DNA]</scope>
    <source>
        <strain evidence="3">SPO-2</strain>
    </source>
</reference>
<evidence type="ECO:0000256" key="1">
    <source>
        <dbReference type="SAM" id="MobiDB-lite"/>
    </source>
</evidence>
<protein>
    <submittedName>
        <fullName evidence="3">Membrane protein</fullName>
    </submittedName>
</protein>
<feature type="transmembrane region" description="Helical" evidence="2">
    <location>
        <begin position="115"/>
        <end position="138"/>
    </location>
</feature>